<keyword evidence="4" id="KW-0611">Plant defense</keyword>
<evidence type="ECO:0000313" key="11">
    <source>
        <dbReference type="Proteomes" id="UP000467840"/>
    </source>
</evidence>
<dbReference type="SUPFAM" id="SSF52058">
    <property type="entry name" value="L domain-like"/>
    <property type="match status" value="2"/>
</dbReference>
<dbReference type="Gene3D" id="1.20.5.4130">
    <property type="match status" value="1"/>
</dbReference>
<dbReference type="Pfam" id="PF25019">
    <property type="entry name" value="LRR_R13L1-DRL21"/>
    <property type="match status" value="1"/>
</dbReference>
<evidence type="ECO:0000259" key="7">
    <source>
        <dbReference type="Pfam" id="PF18052"/>
    </source>
</evidence>
<dbReference type="FunFam" id="1.10.10.10:FF:000322">
    <property type="entry name" value="Probable disease resistance protein At1g63360"/>
    <property type="match status" value="1"/>
</dbReference>
<dbReference type="InterPro" id="IPR036388">
    <property type="entry name" value="WH-like_DNA-bd_sf"/>
</dbReference>
<dbReference type="Gene3D" id="1.10.10.10">
    <property type="entry name" value="Winged helix-like DNA-binding domain superfamily/Winged helix DNA-binding domain"/>
    <property type="match status" value="1"/>
</dbReference>
<dbReference type="InterPro" id="IPR056789">
    <property type="entry name" value="LRR_R13L1-DRL21"/>
</dbReference>
<evidence type="ECO:0000313" key="10">
    <source>
        <dbReference type="EMBL" id="KAF2306786.1"/>
    </source>
</evidence>
<feature type="domain" description="R13L1/DRL21-like LRR repeat region" evidence="9">
    <location>
        <begin position="689"/>
        <end position="812"/>
    </location>
</feature>
<keyword evidence="5" id="KW-0067">ATP-binding</keyword>
<dbReference type="PANTHER" id="PTHR36766:SF40">
    <property type="entry name" value="DISEASE RESISTANCE PROTEIN RGA3"/>
    <property type="match status" value="1"/>
</dbReference>
<dbReference type="GO" id="GO:0005524">
    <property type="term" value="F:ATP binding"/>
    <property type="evidence" value="ECO:0007669"/>
    <property type="project" value="UniProtKB-KW"/>
</dbReference>
<dbReference type="Gene3D" id="3.80.10.10">
    <property type="entry name" value="Ribonuclease Inhibitor"/>
    <property type="match status" value="2"/>
</dbReference>
<dbReference type="InterPro" id="IPR058922">
    <property type="entry name" value="WHD_DRP"/>
</dbReference>
<evidence type="ECO:0000259" key="6">
    <source>
        <dbReference type="Pfam" id="PF00931"/>
    </source>
</evidence>
<accession>A0A6A6M3C7</accession>
<evidence type="ECO:0000256" key="1">
    <source>
        <dbReference type="ARBA" id="ARBA00022614"/>
    </source>
</evidence>
<dbReference type="GO" id="GO:0043531">
    <property type="term" value="F:ADP binding"/>
    <property type="evidence" value="ECO:0007669"/>
    <property type="project" value="InterPro"/>
</dbReference>
<keyword evidence="3" id="KW-0547">Nucleotide-binding</keyword>
<reference evidence="10 11" key="1">
    <citation type="journal article" date="2020" name="Mol. Plant">
        <title>The Chromosome-Based Rubber Tree Genome Provides New Insights into Spurge Genome Evolution and Rubber Biosynthesis.</title>
        <authorList>
            <person name="Liu J."/>
            <person name="Shi C."/>
            <person name="Shi C.C."/>
            <person name="Li W."/>
            <person name="Zhang Q.J."/>
            <person name="Zhang Y."/>
            <person name="Li K."/>
            <person name="Lu H.F."/>
            <person name="Shi C."/>
            <person name="Zhu S.T."/>
            <person name="Xiao Z.Y."/>
            <person name="Nan H."/>
            <person name="Yue Y."/>
            <person name="Zhu X.G."/>
            <person name="Wu Y."/>
            <person name="Hong X.N."/>
            <person name="Fan G.Y."/>
            <person name="Tong Y."/>
            <person name="Zhang D."/>
            <person name="Mao C.L."/>
            <person name="Liu Y.L."/>
            <person name="Hao S.J."/>
            <person name="Liu W.Q."/>
            <person name="Lv M.Q."/>
            <person name="Zhang H.B."/>
            <person name="Liu Y."/>
            <person name="Hu-Tang G.R."/>
            <person name="Wang J.P."/>
            <person name="Wang J.H."/>
            <person name="Sun Y.H."/>
            <person name="Ni S.B."/>
            <person name="Chen W.B."/>
            <person name="Zhang X.C."/>
            <person name="Jiao Y.N."/>
            <person name="Eichler E.E."/>
            <person name="Li G.H."/>
            <person name="Liu X."/>
            <person name="Gao L.Z."/>
        </authorList>
    </citation>
    <scope>NUCLEOTIDE SEQUENCE [LARGE SCALE GENOMIC DNA]</scope>
    <source>
        <strain evidence="11">cv. GT1</strain>
        <tissue evidence="10">Leaf</tissue>
    </source>
</reference>
<evidence type="ECO:0000259" key="9">
    <source>
        <dbReference type="Pfam" id="PF25019"/>
    </source>
</evidence>
<feature type="domain" description="Disease resistance N-terminal" evidence="7">
    <location>
        <begin position="13"/>
        <end position="97"/>
    </location>
</feature>
<dbReference type="InterPro" id="IPR027417">
    <property type="entry name" value="P-loop_NTPase"/>
</dbReference>
<dbReference type="AlphaFoldDB" id="A0A6A6M3C7"/>
<keyword evidence="11" id="KW-1185">Reference proteome</keyword>
<evidence type="ECO:0000259" key="8">
    <source>
        <dbReference type="Pfam" id="PF23559"/>
    </source>
</evidence>
<proteinExistence type="predicted"/>
<dbReference type="Pfam" id="PF00931">
    <property type="entry name" value="NB-ARC"/>
    <property type="match status" value="1"/>
</dbReference>
<dbReference type="Gene3D" id="3.40.50.300">
    <property type="entry name" value="P-loop containing nucleotide triphosphate hydrolases"/>
    <property type="match status" value="1"/>
</dbReference>
<sequence>MVNPVFLVVSPIVSQIAKLAATLIKDEFLLQWGLKNDMEKLSSNLTAIHATLHDAEERQLEEKHLRDWLGKLKDAADDAEDVLNIFATEIFLWKRKHEARRIPTPISSSKILIQSETAHKIKEISARLGVISEEKQKFHLNSNVNGGMSSQSHDRPPTDFFVDTKDVFGREDDKEKIIDLLRSDNSDEEGNLSVIPIIGMGGLGKTTLAQLVYNDKRVEECFSLSRMWVSVSVDFDLIRILRGIMESYSKMSLPSELSADLVTSRFREFLPGKRFLLVLDDVWNDKYELWEPLLQLLKLGKNGSKVLVTSRSQRVADVVGTRPAHLLGYLPEDKCWELFERIAFKKVNLSDRLLIKELEDNGKEIVAKCKGLPLAVKAMAGMLRGNTDPAKWRRISKSNMWELEDQNILPALKLSYNHLPSHLKQCFAFCSIFPKAYAFDKKQLVQLWMAQSFILPTGENNAEETGAEYFDLLLTRSFFQLLNIDKKVLYRMHDLIHELALSISGSQCCLVKDNESDIHPGNSQNWRHVSLLCQNVEEPFMKIADNSKKLRTLLLPREHLKNFCQVLDKLFHSLKYLRALDLSSSTLLELPSSIEELKLLHYLDLSQTEIKELPNSICNLCNLQTLKLLRCLWLFELPKDLGNLVNLCFLELDDMFWFKCKTLPPNIGSLKGLHNLHTFRVGNQTGYELRQLKEMAHLTGTLHISNLENAVDAAEAKLNEKERLEKIVFEWTSREVSSQDEAAEETLLERLQPHSDLKELAISHYGGARFPPWMTDGQLRKLVSISLYNCTKCKVLSFDQLPSLRSLHIKKMQELEILQCSSLLQLRISDCNRLTELTEFLPYLRALKIKRCASLKALPVTPSLMFLTLVDNLVLEDWQEKVLQLISRNDQGENVSQIHHSFMGLLEMKVIDCPKLEALPRVFAPQKLEISGCELLTALPPTGFSQRLQHLALDRSNNRILLRKIPETSSLYSLVISNMANVVSLPKLPHLPGLKALHIHNCDDLESLSEEEESFRSLTSLRLLSIQGCQKLLTLPNEGLPTLLECLSVSSCRKLQSLGSKETLKSLTSLKDLYIEDCPLLRSFPEDGLPTSLRHLYIEKCPELTEQCKKEGGPEWSKIMDIHDLEIDFIEESSTLKLPKKPWYRHVFCGKG</sequence>
<dbReference type="InterPro" id="IPR038005">
    <property type="entry name" value="RX-like_CC"/>
</dbReference>
<organism evidence="10 11">
    <name type="scientific">Hevea brasiliensis</name>
    <name type="common">Para rubber tree</name>
    <name type="synonym">Siphonia brasiliensis</name>
    <dbReference type="NCBI Taxonomy" id="3981"/>
    <lineage>
        <taxon>Eukaryota</taxon>
        <taxon>Viridiplantae</taxon>
        <taxon>Streptophyta</taxon>
        <taxon>Embryophyta</taxon>
        <taxon>Tracheophyta</taxon>
        <taxon>Spermatophyta</taxon>
        <taxon>Magnoliopsida</taxon>
        <taxon>eudicotyledons</taxon>
        <taxon>Gunneridae</taxon>
        <taxon>Pentapetalae</taxon>
        <taxon>rosids</taxon>
        <taxon>fabids</taxon>
        <taxon>Malpighiales</taxon>
        <taxon>Euphorbiaceae</taxon>
        <taxon>Crotonoideae</taxon>
        <taxon>Micrandreae</taxon>
        <taxon>Hevea</taxon>
    </lineage>
</organism>
<dbReference type="EMBL" id="JAAGAX010000008">
    <property type="protein sequence ID" value="KAF2306786.1"/>
    <property type="molecule type" value="Genomic_DNA"/>
</dbReference>
<evidence type="ECO:0000256" key="4">
    <source>
        <dbReference type="ARBA" id="ARBA00022821"/>
    </source>
</evidence>
<dbReference type="PRINTS" id="PR00364">
    <property type="entry name" value="DISEASERSIST"/>
</dbReference>
<keyword evidence="1" id="KW-0433">Leucine-rich repeat</keyword>
<dbReference type="SUPFAM" id="SSF52540">
    <property type="entry name" value="P-loop containing nucleoside triphosphate hydrolases"/>
    <property type="match status" value="1"/>
</dbReference>
<gene>
    <name evidence="10" type="ORF">GH714_021400</name>
</gene>
<name>A0A6A6M3C7_HEVBR</name>
<evidence type="ECO:0000256" key="3">
    <source>
        <dbReference type="ARBA" id="ARBA00022741"/>
    </source>
</evidence>
<feature type="domain" description="NB-ARC" evidence="6">
    <location>
        <begin position="171"/>
        <end position="346"/>
    </location>
</feature>
<protein>
    <submittedName>
        <fullName evidence="10">Uncharacterized protein</fullName>
    </submittedName>
</protein>
<feature type="domain" description="Disease resistance protein winged helix" evidence="8">
    <location>
        <begin position="432"/>
        <end position="500"/>
    </location>
</feature>
<evidence type="ECO:0000256" key="5">
    <source>
        <dbReference type="ARBA" id="ARBA00022840"/>
    </source>
</evidence>
<dbReference type="Pfam" id="PF23559">
    <property type="entry name" value="WHD_DRP"/>
    <property type="match status" value="1"/>
</dbReference>
<dbReference type="GO" id="GO:0051707">
    <property type="term" value="P:response to other organism"/>
    <property type="evidence" value="ECO:0007669"/>
    <property type="project" value="UniProtKB-ARBA"/>
</dbReference>
<dbReference type="PANTHER" id="PTHR36766">
    <property type="entry name" value="PLANT BROAD-SPECTRUM MILDEW RESISTANCE PROTEIN RPW8"/>
    <property type="match status" value="1"/>
</dbReference>
<dbReference type="InterPro" id="IPR002182">
    <property type="entry name" value="NB-ARC"/>
</dbReference>
<evidence type="ECO:0000256" key="2">
    <source>
        <dbReference type="ARBA" id="ARBA00022737"/>
    </source>
</evidence>
<keyword evidence="2" id="KW-0677">Repeat</keyword>
<dbReference type="InterPro" id="IPR041118">
    <property type="entry name" value="Rx_N"/>
</dbReference>
<dbReference type="InterPro" id="IPR032675">
    <property type="entry name" value="LRR_dom_sf"/>
</dbReference>
<dbReference type="GO" id="GO:0006952">
    <property type="term" value="P:defense response"/>
    <property type="evidence" value="ECO:0007669"/>
    <property type="project" value="UniProtKB-KW"/>
</dbReference>
<dbReference type="Pfam" id="PF18052">
    <property type="entry name" value="Rx_N"/>
    <property type="match status" value="1"/>
</dbReference>
<dbReference type="CDD" id="cd14798">
    <property type="entry name" value="RX-CC_like"/>
    <property type="match status" value="1"/>
</dbReference>
<comment type="caution">
    <text evidence="10">The sequence shown here is derived from an EMBL/GenBank/DDBJ whole genome shotgun (WGS) entry which is preliminary data.</text>
</comment>
<dbReference type="Proteomes" id="UP000467840">
    <property type="component" value="Chromosome 9"/>
</dbReference>